<dbReference type="Proteomes" id="UP001378592">
    <property type="component" value="Unassembled WGS sequence"/>
</dbReference>
<comment type="caution">
    <text evidence="4">The sequence shown here is derived from an EMBL/GenBank/DDBJ whole genome shotgun (WGS) entry which is preliminary data.</text>
</comment>
<dbReference type="InterPro" id="IPR034753">
    <property type="entry name" value="hSac2"/>
</dbReference>
<dbReference type="PANTHER" id="PTHR31108">
    <property type="entry name" value="TUMOR PROTEIN P63-REGULATED GENE 1-LIKE PROTEIN"/>
    <property type="match status" value="1"/>
</dbReference>
<evidence type="ECO:0000313" key="5">
    <source>
        <dbReference type="Proteomes" id="UP001378592"/>
    </source>
</evidence>
<accession>A0AAN9VJ79</accession>
<organism evidence="4 5">
    <name type="scientific">Gryllus longicercus</name>
    <dbReference type="NCBI Taxonomy" id="2509291"/>
    <lineage>
        <taxon>Eukaryota</taxon>
        <taxon>Metazoa</taxon>
        <taxon>Ecdysozoa</taxon>
        <taxon>Arthropoda</taxon>
        <taxon>Hexapoda</taxon>
        <taxon>Insecta</taxon>
        <taxon>Pterygota</taxon>
        <taxon>Neoptera</taxon>
        <taxon>Polyneoptera</taxon>
        <taxon>Orthoptera</taxon>
        <taxon>Ensifera</taxon>
        <taxon>Gryllidea</taxon>
        <taxon>Grylloidea</taxon>
        <taxon>Gryllidae</taxon>
        <taxon>Gryllinae</taxon>
        <taxon>Gryllus</taxon>
    </lineage>
</organism>
<dbReference type="GO" id="GO:0005737">
    <property type="term" value="C:cytoplasm"/>
    <property type="evidence" value="ECO:0007669"/>
    <property type="project" value="TreeGrafter"/>
</dbReference>
<evidence type="ECO:0000256" key="2">
    <source>
        <dbReference type="SAM" id="MobiDB-lite"/>
    </source>
</evidence>
<dbReference type="InterPro" id="IPR022158">
    <property type="entry name" value="Inositol_phosphatase"/>
</dbReference>
<gene>
    <name evidence="4" type="ORF">R5R35_005621</name>
</gene>
<sequence>MSSNFGKDNDINDEILLEDGPLVDFHGATLQIQQDLFQSRSPSSLGDDSESAAKLAISPDNISDSSNPQPGKPIRQAEEPGKSTVCSGSDTVSPITSIPKKISETLRRSKTSSAEASNNGIICQNPVIAQEDAKDFFSYRDGLVENAVRESISEIVSTDSDGAILGNWLLTEISLWDNEKERLILLTENSLITVKYDFIALKQLEHRKIPLETVDTLVIGDLIYPSGSLVPRLNGFATGVVSVVKGCLLKPLQERWTRVPPGNSDFCASPFDFTCFEPRSRNMKGLRAMWNRGEPLAFSKKWNPFNNEIPWTTFSSHPLFWHKDGGSKPMYDVEDFSRTLVLAVESIQKKENNFAVARCRVEHKPIILQNYIGLSSLIHNRNALGFFKVRGKFSF</sequence>
<dbReference type="EMBL" id="JAZDUA010000163">
    <property type="protein sequence ID" value="KAK7865900.1"/>
    <property type="molecule type" value="Genomic_DNA"/>
</dbReference>
<name>A0AAN9VJ79_9ORTH</name>
<evidence type="ECO:0000313" key="4">
    <source>
        <dbReference type="EMBL" id="KAK7865900.1"/>
    </source>
</evidence>
<keyword evidence="5" id="KW-1185">Reference proteome</keyword>
<protein>
    <recommendedName>
        <fullName evidence="3">HSac2 domain-containing protein</fullName>
    </recommendedName>
</protein>
<evidence type="ECO:0000256" key="1">
    <source>
        <dbReference type="ARBA" id="ARBA00009163"/>
    </source>
</evidence>
<dbReference type="Pfam" id="PF12456">
    <property type="entry name" value="hSac2"/>
    <property type="match status" value="1"/>
</dbReference>
<dbReference type="InterPro" id="IPR040242">
    <property type="entry name" value="TPRG1-like"/>
</dbReference>
<feature type="domain" description="HSac2" evidence="3">
    <location>
        <begin position="138"/>
        <end position="289"/>
    </location>
</feature>
<feature type="compositionally biased region" description="Polar residues" evidence="2">
    <location>
        <begin position="60"/>
        <end position="69"/>
    </location>
</feature>
<dbReference type="PROSITE" id="PS51791">
    <property type="entry name" value="HSAC2"/>
    <property type="match status" value="1"/>
</dbReference>
<feature type="region of interest" description="Disordered" evidence="2">
    <location>
        <begin position="38"/>
        <end position="92"/>
    </location>
</feature>
<reference evidence="4 5" key="1">
    <citation type="submission" date="2024-03" db="EMBL/GenBank/DDBJ databases">
        <title>The genome assembly and annotation of the cricket Gryllus longicercus Weissman &amp; Gray.</title>
        <authorList>
            <person name="Szrajer S."/>
            <person name="Gray D."/>
            <person name="Ylla G."/>
        </authorList>
    </citation>
    <scope>NUCLEOTIDE SEQUENCE [LARGE SCALE GENOMIC DNA]</scope>
    <source>
        <strain evidence="4">DAG 2021-001</strain>
        <tissue evidence="4">Whole body minus gut</tissue>
    </source>
</reference>
<comment type="similarity">
    <text evidence="1">Belongs to the TPRG1 family.</text>
</comment>
<evidence type="ECO:0000259" key="3">
    <source>
        <dbReference type="PROSITE" id="PS51791"/>
    </source>
</evidence>
<proteinExistence type="inferred from homology"/>
<dbReference type="AlphaFoldDB" id="A0AAN9VJ79"/>
<dbReference type="PANTHER" id="PTHR31108:SF1">
    <property type="entry name" value="HSAC2 DOMAIN-CONTAINING PROTEIN"/>
    <property type="match status" value="1"/>
</dbReference>